<dbReference type="GO" id="GO:0016787">
    <property type="term" value="F:hydrolase activity"/>
    <property type="evidence" value="ECO:0007669"/>
    <property type="project" value="UniProtKB-KW"/>
</dbReference>
<keyword evidence="9" id="KW-0464">Manganese</keyword>
<dbReference type="InterPro" id="IPR029052">
    <property type="entry name" value="Metallo-depent_PP-like"/>
</dbReference>
<keyword evidence="5" id="KW-0479">Metal-binding</keyword>
<evidence type="ECO:0000256" key="3">
    <source>
        <dbReference type="ARBA" id="ARBA00008895"/>
    </source>
</evidence>
<evidence type="ECO:0000256" key="1">
    <source>
        <dbReference type="ARBA" id="ARBA00001936"/>
    </source>
</evidence>
<evidence type="ECO:0000313" key="13">
    <source>
        <dbReference type="EMBL" id="KAK3259653.1"/>
    </source>
</evidence>
<protein>
    <recommendedName>
        <fullName evidence="12">Calcineurin-like phosphoesterase domain-containing protein</fullName>
    </recommendedName>
</protein>
<evidence type="ECO:0000256" key="8">
    <source>
        <dbReference type="ARBA" id="ARBA00023136"/>
    </source>
</evidence>
<comment type="cofactor">
    <cofactor evidence="1">
        <name>Mn(2+)</name>
        <dbReference type="ChEBI" id="CHEBI:29035"/>
    </cofactor>
</comment>
<evidence type="ECO:0000259" key="12">
    <source>
        <dbReference type="Pfam" id="PF00149"/>
    </source>
</evidence>
<reference evidence="13 14" key="1">
    <citation type="journal article" date="2015" name="Genome Biol. Evol.">
        <title>Comparative Genomics of a Bacterivorous Green Alga Reveals Evolutionary Causalities and Consequences of Phago-Mixotrophic Mode of Nutrition.</title>
        <authorList>
            <person name="Burns J.A."/>
            <person name="Paasch A."/>
            <person name="Narechania A."/>
            <person name="Kim E."/>
        </authorList>
    </citation>
    <scope>NUCLEOTIDE SEQUENCE [LARGE SCALE GENOMIC DNA]</scope>
    <source>
        <strain evidence="13 14">PLY_AMNH</strain>
    </source>
</reference>
<keyword evidence="4 11" id="KW-0812">Transmembrane</keyword>
<evidence type="ECO:0000256" key="10">
    <source>
        <dbReference type="SAM" id="MobiDB-lite"/>
    </source>
</evidence>
<dbReference type="AlphaFoldDB" id="A0AAE0KT17"/>
<evidence type="ECO:0000256" key="6">
    <source>
        <dbReference type="ARBA" id="ARBA00022801"/>
    </source>
</evidence>
<gene>
    <name evidence="13" type="ORF">CYMTET_31359</name>
</gene>
<feature type="transmembrane region" description="Helical" evidence="11">
    <location>
        <begin position="314"/>
        <end position="332"/>
    </location>
</feature>
<dbReference type="Gene3D" id="3.60.21.10">
    <property type="match status" value="1"/>
</dbReference>
<proteinExistence type="inferred from homology"/>
<comment type="subcellular location">
    <subcellularLocation>
        <location evidence="2">Membrane</location>
        <topology evidence="2">Multi-pass membrane protein</topology>
    </subcellularLocation>
</comment>
<evidence type="ECO:0000256" key="4">
    <source>
        <dbReference type="ARBA" id="ARBA00022692"/>
    </source>
</evidence>
<keyword evidence="7 11" id="KW-1133">Transmembrane helix</keyword>
<sequence>MGDGEHLIRPSSIYVADDPEQELRVLFLADVHLLGSRRGHWFDRLRRERQARSSFEAAVTWLKPEAIFILGDLFDEGKWARDDEWLEYEERARLLTASASSHGIPVHILAGNHDVGDYMAGVDWRARSDRFEAAYGPTNRVVTLKGIPFLLLDSLALAGGNDACESRSAAQDNATAHVASAPGAAPVLLLHLPLHRPSGELRCLREDTPLCTPWHEPSSCSAESSLTDRRDMLPSEVSQDLLDRLHPRLVLSAHTHRQCDSLHPVKQGIPVSEITISTFSWRNRGDPSMMLIAFHRFDAGSQRNSTCTLVPEPVVILAYVTVLFASGFMLLLQVAARCTPSSEEFTQAHRNWAAMMDAPSPPDGMSRDGMPSREPIPGKKKTS</sequence>
<evidence type="ECO:0000256" key="2">
    <source>
        <dbReference type="ARBA" id="ARBA00004141"/>
    </source>
</evidence>
<evidence type="ECO:0000256" key="5">
    <source>
        <dbReference type="ARBA" id="ARBA00022723"/>
    </source>
</evidence>
<feature type="region of interest" description="Disordered" evidence="10">
    <location>
        <begin position="356"/>
        <end position="383"/>
    </location>
</feature>
<keyword evidence="14" id="KW-1185">Reference proteome</keyword>
<dbReference type="SUPFAM" id="SSF56300">
    <property type="entry name" value="Metallo-dependent phosphatases"/>
    <property type="match status" value="1"/>
</dbReference>
<evidence type="ECO:0000313" key="14">
    <source>
        <dbReference type="Proteomes" id="UP001190700"/>
    </source>
</evidence>
<organism evidence="13 14">
    <name type="scientific">Cymbomonas tetramitiformis</name>
    <dbReference type="NCBI Taxonomy" id="36881"/>
    <lineage>
        <taxon>Eukaryota</taxon>
        <taxon>Viridiplantae</taxon>
        <taxon>Chlorophyta</taxon>
        <taxon>Pyramimonadophyceae</taxon>
        <taxon>Pyramimonadales</taxon>
        <taxon>Pyramimonadaceae</taxon>
        <taxon>Cymbomonas</taxon>
    </lineage>
</organism>
<keyword evidence="6" id="KW-0378">Hydrolase</keyword>
<dbReference type="GO" id="GO:0016020">
    <property type="term" value="C:membrane"/>
    <property type="evidence" value="ECO:0007669"/>
    <property type="project" value="UniProtKB-SubCell"/>
</dbReference>
<accession>A0AAE0KT17</accession>
<dbReference type="Proteomes" id="UP001190700">
    <property type="component" value="Unassembled WGS sequence"/>
</dbReference>
<dbReference type="EMBL" id="LGRX02018579">
    <property type="protein sequence ID" value="KAK3259653.1"/>
    <property type="molecule type" value="Genomic_DNA"/>
</dbReference>
<dbReference type="InterPro" id="IPR033308">
    <property type="entry name" value="PGAP5/Cdc1/Ted1"/>
</dbReference>
<dbReference type="InterPro" id="IPR004843">
    <property type="entry name" value="Calcineurin-like_PHP"/>
</dbReference>
<dbReference type="PANTHER" id="PTHR13315:SF0">
    <property type="entry name" value="METALLOPHOSPHOESTERASE 1"/>
    <property type="match status" value="1"/>
</dbReference>
<keyword evidence="8 11" id="KW-0472">Membrane</keyword>
<dbReference type="GO" id="GO:0006506">
    <property type="term" value="P:GPI anchor biosynthetic process"/>
    <property type="evidence" value="ECO:0007669"/>
    <property type="project" value="InterPro"/>
</dbReference>
<dbReference type="PANTHER" id="PTHR13315">
    <property type="entry name" value="METALLO PHOSPHOESTERASE RELATED"/>
    <property type="match status" value="1"/>
</dbReference>
<evidence type="ECO:0000256" key="11">
    <source>
        <dbReference type="SAM" id="Phobius"/>
    </source>
</evidence>
<comment type="caution">
    <text evidence="13">The sequence shown here is derived from an EMBL/GenBank/DDBJ whole genome shotgun (WGS) entry which is preliminary data.</text>
</comment>
<comment type="similarity">
    <text evidence="3">Belongs to the metallophosphoesterase superfamily. MPPE1 family.</text>
</comment>
<evidence type="ECO:0000256" key="7">
    <source>
        <dbReference type="ARBA" id="ARBA00022989"/>
    </source>
</evidence>
<name>A0AAE0KT17_9CHLO</name>
<dbReference type="GO" id="GO:0046872">
    <property type="term" value="F:metal ion binding"/>
    <property type="evidence" value="ECO:0007669"/>
    <property type="project" value="UniProtKB-KW"/>
</dbReference>
<feature type="domain" description="Calcineurin-like phosphoesterase" evidence="12">
    <location>
        <begin position="23"/>
        <end position="257"/>
    </location>
</feature>
<evidence type="ECO:0000256" key="9">
    <source>
        <dbReference type="ARBA" id="ARBA00023211"/>
    </source>
</evidence>
<dbReference type="Pfam" id="PF00149">
    <property type="entry name" value="Metallophos"/>
    <property type="match status" value="1"/>
</dbReference>